<dbReference type="Pfam" id="PF02909">
    <property type="entry name" value="TetR_C_1"/>
    <property type="match status" value="1"/>
</dbReference>
<organism evidence="6 7">
    <name type="scientific">Actinomadura harenae</name>
    <dbReference type="NCBI Taxonomy" id="2483351"/>
    <lineage>
        <taxon>Bacteria</taxon>
        <taxon>Bacillati</taxon>
        <taxon>Actinomycetota</taxon>
        <taxon>Actinomycetes</taxon>
        <taxon>Streptosporangiales</taxon>
        <taxon>Thermomonosporaceae</taxon>
        <taxon>Actinomadura</taxon>
    </lineage>
</organism>
<evidence type="ECO:0000313" key="7">
    <source>
        <dbReference type="Proteomes" id="UP000282674"/>
    </source>
</evidence>
<dbReference type="InterPro" id="IPR009057">
    <property type="entry name" value="Homeodomain-like_sf"/>
</dbReference>
<dbReference type="InterPro" id="IPR050109">
    <property type="entry name" value="HTH-type_TetR-like_transc_reg"/>
</dbReference>
<evidence type="ECO:0000256" key="2">
    <source>
        <dbReference type="ARBA" id="ARBA00023125"/>
    </source>
</evidence>
<keyword evidence="3" id="KW-0804">Transcription</keyword>
<dbReference type="SUPFAM" id="SSF48498">
    <property type="entry name" value="Tetracyclin repressor-like, C-terminal domain"/>
    <property type="match status" value="1"/>
</dbReference>
<dbReference type="GO" id="GO:0000976">
    <property type="term" value="F:transcription cis-regulatory region binding"/>
    <property type="evidence" value="ECO:0007669"/>
    <property type="project" value="TreeGrafter"/>
</dbReference>
<evidence type="ECO:0000256" key="4">
    <source>
        <dbReference type="PROSITE-ProRule" id="PRU00335"/>
    </source>
</evidence>
<dbReference type="EMBL" id="RFFG01000048">
    <property type="protein sequence ID" value="RMI40907.1"/>
    <property type="molecule type" value="Genomic_DNA"/>
</dbReference>
<dbReference type="InterPro" id="IPR004111">
    <property type="entry name" value="Repressor_TetR_C"/>
</dbReference>
<dbReference type="OrthoDB" id="2570341at2"/>
<keyword evidence="2 4" id="KW-0238">DNA-binding</keyword>
<evidence type="ECO:0000313" key="6">
    <source>
        <dbReference type="EMBL" id="RMI40907.1"/>
    </source>
</evidence>
<dbReference type="AlphaFoldDB" id="A0A3M2LU35"/>
<dbReference type="InterPro" id="IPR001647">
    <property type="entry name" value="HTH_TetR"/>
</dbReference>
<keyword evidence="1" id="KW-0805">Transcription regulation</keyword>
<evidence type="ECO:0000259" key="5">
    <source>
        <dbReference type="PROSITE" id="PS50977"/>
    </source>
</evidence>
<evidence type="ECO:0000256" key="3">
    <source>
        <dbReference type="ARBA" id="ARBA00023163"/>
    </source>
</evidence>
<sequence length="236" mass="26941">MPADLPPLWERLERPAAAPRQTLTLDRIADTAVRVADAEGLDAITMRCLANELGVAPMAPYRHVQNKDELLEVMVDRVYRELKVVQHGTWRETLREHAVRTRALLHAHPWLTELPATISPLSPNRMAAAEQALASLDGLGLDADTMMAVYRSVDYYTYGATNSELSYQHFMKRHDFESPGHLRAALGPHMRYLMDTGRYPTYRRYLHEGVRKDDNDWQFETGLNAVLDGIETRFNL</sequence>
<dbReference type="InterPro" id="IPR036271">
    <property type="entry name" value="Tet_transcr_reg_TetR-rel_C_sf"/>
</dbReference>
<dbReference type="Pfam" id="PF00440">
    <property type="entry name" value="TetR_N"/>
    <property type="match status" value="1"/>
</dbReference>
<protein>
    <submittedName>
        <fullName evidence="6">TetR/AcrR family transcriptional regulator</fullName>
    </submittedName>
</protein>
<comment type="caution">
    <text evidence="6">The sequence shown here is derived from an EMBL/GenBank/DDBJ whole genome shotgun (WGS) entry which is preliminary data.</text>
</comment>
<dbReference type="Gene3D" id="1.10.357.10">
    <property type="entry name" value="Tetracycline Repressor, domain 2"/>
    <property type="match status" value="1"/>
</dbReference>
<dbReference type="GO" id="GO:0045892">
    <property type="term" value="P:negative regulation of DNA-templated transcription"/>
    <property type="evidence" value="ECO:0007669"/>
    <property type="project" value="InterPro"/>
</dbReference>
<dbReference type="Gene3D" id="1.10.10.60">
    <property type="entry name" value="Homeodomain-like"/>
    <property type="match status" value="1"/>
</dbReference>
<accession>A0A3M2LU35</accession>
<evidence type="ECO:0000256" key="1">
    <source>
        <dbReference type="ARBA" id="ARBA00023015"/>
    </source>
</evidence>
<feature type="domain" description="HTH tetR-type" evidence="5">
    <location>
        <begin position="22"/>
        <end position="82"/>
    </location>
</feature>
<dbReference type="Proteomes" id="UP000282674">
    <property type="component" value="Unassembled WGS sequence"/>
</dbReference>
<name>A0A3M2LU35_9ACTN</name>
<dbReference type="RefSeq" id="WP_122196866.1">
    <property type="nucleotide sequence ID" value="NZ_JBHSKC010000001.1"/>
</dbReference>
<dbReference type="PANTHER" id="PTHR30055:SF151">
    <property type="entry name" value="TRANSCRIPTIONAL REGULATORY PROTEIN"/>
    <property type="match status" value="1"/>
</dbReference>
<dbReference type="PROSITE" id="PS50977">
    <property type="entry name" value="HTH_TETR_2"/>
    <property type="match status" value="1"/>
</dbReference>
<keyword evidence="7" id="KW-1185">Reference proteome</keyword>
<feature type="DNA-binding region" description="H-T-H motif" evidence="4">
    <location>
        <begin position="45"/>
        <end position="64"/>
    </location>
</feature>
<gene>
    <name evidence="6" type="ORF">EBO15_24925</name>
</gene>
<dbReference type="PANTHER" id="PTHR30055">
    <property type="entry name" value="HTH-TYPE TRANSCRIPTIONAL REGULATOR RUTR"/>
    <property type="match status" value="1"/>
</dbReference>
<reference evidence="6 7" key="1">
    <citation type="submission" date="2018-10" db="EMBL/GenBank/DDBJ databases">
        <title>Isolation from soil.</title>
        <authorList>
            <person name="Hu J."/>
        </authorList>
    </citation>
    <scope>NUCLEOTIDE SEQUENCE [LARGE SCALE GENOMIC DNA]</scope>
    <source>
        <strain evidence="6 7">NEAU-Ht49</strain>
    </source>
</reference>
<dbReference type="SUPFAM" id="SSF46689">
    <property type="entry name" value="Homeodomain-like"/>
    <property type="match status" value="1"/>
</dbReference>
<dbReference type="GO" id="GO:0003700">
    <property type="term" value="F:DNA-binding transcription factor activity"/>
    <property type="evidence" value="ECO:0007669"/>
    <property type="project" value="TreeGrafter"/>
</dbReference>
<proteinExistence type="predicted"/>